<evidence type="ECO:0000256" key="20">
    <source>
        <dbReference type="ARBA" id="ARBA00063876"/>
    </source>
</evidence>
<dbReference type="PANTHER" id="PTHR45723">
    <property type="entry name" value="SERINE/THREONINE-PROTEIN KINASE RIO1"/>
    <property type="match status" value="1"/>
</dbReference>
<organism evidence="27 28">
    <name type="scientific">Rhynchophorus ferrugineus</name>
    <name type="common">Red palm weevil</name>
    <name type="synonym">Curculio ferrugineus</name>
    <dbReference type="NCBI Taxonomy" id="354439"/>
    <lineage>
        <taxon>Eukaryota</taxon>
        <taxon>Metazoa</taxon>
        <taxon>Ecdysozoa</taxon>
        <taxon>Arthropoda</taxon>
        <taxon>Hexapoda</taxon>
        <taxon>Insecta</taxon>
        <taxon>Pterygota</taxon>
        <taxon>Neoptera</taxon>
        <taxon>Endopterygota</taxon>
        <taxon>Coleoptera</taxon>
        <taxon>Polyphaga</taxon>
        <taxon>Cucujiformia</taxon>
        <taxon>Curculionidae</taxon>
        <taxon>Dryophthorinae</taxon>
        <taxon>Rhynchophorus</taxon>
    </lineage>
</organism>
<dbReference type="GO" id="GO:0016787">
    <property type="term" value="F:hydrolase activity"/>
    <property type="evidence" value="ECO:0007669"/>
    <property type="project" value="UniProtKB-KW"/>
</dbReference>
<dbReference type="AlphaFoldDB" id="A0A834I420"/>
<feature type="active site" description="4-aspartylphosphate intermediate" evidence="22">
    <location>
        <position position="322"/>
    </location>
</feature>
<evidence type="ECO:0000256" key="7">
    <source>
        <dbReference type="ARBA" id="ARBA00022517"/>
    </source>
</evidence>
<dbReference type="Gene3D" id="1.10.510.10">
    <property type="entry name" value="Transferase(Phosphotransferase) domain 1"/>
    <property type="match status" value="1"/>
</dbReference>
<evidence type="ECO:0000256" key="14">
    <source>
        <dbReference type="ARBA" id="ARBA00022840"/>
    </source>
</evidence>
<dbReference type="InterPro" id="IPR000687">
    <property type="entry name" value="RIO_kinase"/>
</dbReference>
<feature type="compositionally biased region" description="Basic residues" evidence="25">
    <location>
        <begin position="497"/>
        <end position="515"/>
    </location>
</feature>
<feature type="binding site" evidence="24">
    <location>
        <position position="322"/>
    </location>
    <ligand>
        <name>Mg(2+)</name>
        <dbReference type="ChEBI" id="CHEBI:18420"/>
    </ligand>
</feature>
<name>A0A834I420_RHYFE</name>
<evidence type="ECO:0000256" key="9">
    <source>
        <dbReference type="ARBA" id="ARBA00022679"/>
    </source>
</evidence>
<keyword evidence="6" id="KW-0963">Cytoplasm</keyword>
<dbReference type="OrthoDB" id="205248at2759"/>
<keyword evidence="12 21" id="KW-0418">Kinase</keyword>
<keyword evidence="10" id="KW-0479">Metal-binding</keyword>
<dbReference type="CDD" id="cd05147">
    <property type="entry name" value="RIO1_euk"/>
    <property type="match status" value="1"/>
</dbReference>
<feature type="binding site" evidence="23">
    <location>
        <position position="259"/>
    </location>
    <ligand>
        <name>ATP</name>
        <dbReference type="ChEBI" id="CHEBI:30616"/>
    </ligand>
</feature>
<evidence type="ECO:0000256" key="5">
    <source>
        <dbReference type="ARBA" id="ARBA00016038"/>
    </source>
</evidence>
<dbReference type="InterPro" id="IPR018934">
    <property type="entry name" value="RIO_dom"/>
</dbReference>
<dbReference type="GO" id="GO:0005737">
    <property type="term" value="C:cytoplasm"/>
    <property type="evidence" value="ECO:0007669"/>
    <property type="project" value="UniProtKB-SubCell"/>
</dbReference>
<comment type="catalytic activity">
    <reaction evidence="17 21">
        <text>L-seryl-[protein] + ATP = O-phospho-L-seryl-[protein] + ADP + H(+)</text>
        <dbReference type="Rhea" id="RHEA:17989"/>
        <dbReference type="Rhea" id="RHEA-COMP:9863"/>
        <dbReference type="Rhea" id="RHEA-COMP:11604"/>
        <dbReference type="ChEBI" id="CHEBI:15378"/>
        <dbReference type="ChEBI" id="CHEBI:29999"/>
        <dbReference type="ChEBI" id="CHEBI:30616"/>
        <dbReference type="ChEBI" id="CHEBI:83421"/>
        <dbReference type="ChEBI" id="CHEBI:456216"/>
        <dbReference type="EC" id="2.7.11.1"/>
    </reaction>
</comment>
<keyword evidence="9 21" id="KW-0808">Transferase</keyword>
<keyword evidence="14 21" id="KW-0067">ATP-binding</keyword>
<evidence type="ECO:0000256" key="25">
    <source>
        <dbReference type="SAM" id="MobiDB-lite"/>
    </source>
</evidence>
<evidence type="ECO:0000256" key="15">
    <source>
        <dbReference type="ARBA" id="ARBA00022842"/>
    </source>
</evidence>
<dbReference type="Proteomes" id="UP000625711">
    <property type="component" value="Unassembled WGS sequence"/>
</dbReference>
<evidence type="ECO:0000313" key="28">
    <source>
        <dbReference type="Proteomes" id="UP000625711"/>
    </source>
</evidence>
<evidence type="ECO:0000256" key="17">
    <source>
        <dbReference type="ARBA" id="ARBA00048679"/>
    </source>
</evidence>
<evidence type="ECO:0000256" key="18">
    <source>
        <dbReference type="ARBA" id="ARBA00049360"/>
    </source>
</evidence>
<feature type="binding site" evidence="23">
    <location>
        <position position="261"/>
    </location>
    <ligand>
        <name>ATP</name>
        <dbReference type="ChEBI" id="CHEBI:30616"/>
    </ligand>
</feature>
<comment type="subcellular location">
    <subcellularLocation>
        <location evidence="2">Cytoplasm</location>
    </subcellularLocation>
</comment>
<evidence type="ECO:0000256" key="4">
    <source>
        <dbReference type="ARBA" id="ARBA00012513"/>
    </source>
</evidence>
<dbReference type="SUPFAM" id="SSF56112">
    <property type="entry name" value="Protein kinase-like (PK-like)"/>
    <property type="match status" value="1"/>
</dbReference>
<comment type="caution">
    <text evidence="27">The sequence shown here is derived from an EMBL/GenBank/DDBJ whole genome shotgun (WGS) entry which is preliminary data.</text>
</comment>
<dbReference type="InterPro" id="IPR018935">
    <property type="entry name" value="RIO_kinase_CS"/>
</dbReference>
<dbReference type="FunFam" id="1.10.510.10:FF:000232">
    <property type="entry name" value="Serine/threonine-protein kinase RIO1"/>
    <property type="match status" value="1"/>
</dbReference>
<evidence type="ECO:0000256" key="19">
    <source>
        <dbReference type="ARBA" id="ARBA00057025"/>
    </source>
</evidence>
<evidence type="ECO:0000259" key="26">
    <source>
        <dbReference type="SMART" id="SM00090"/>
    </source>
</evidence>
<feature type="compositionally biased region" description="Acidic residues" evidence="25">
    <location>
        <begin position="438"/>
        <end position="465"/>
    </location>
</feature>
<evidence type="ECO:0000256" key="24">
    <source>
        <dbReference type="PIRSR" id="PIRSR038147-3"/>
    </source>
</evidence>
<comment type="catalytic activity">
    <reaction evidence="16 21">
        <text>L-threonyl-[protein] + ATP = O-phospho-L-threonyl-[protein] + ADP + H(+)</text>
        <dbReference type="Rhea" id="RHEA:46608"/>
        <dbReference type="Rhea" id="RHEA-COMP:11060"/>
        <dbReference type="Rhea" id="RHEA-COMP:11605"/>
        <dbReference type="ChEBI" id="CHEBI:15378"/>
        <dbReference type="ChEBI" id="CHEBI:30013"/>
        <dbReference type="ChEBI" id="CHEBI:30616"/>
        <dbReference type="ChEBI" id="CHEBI:61977"/>
        <dbReference type="ChEBI" id="CHEBI:456216"/>
        <dbReference type="EC" id="2.7.11.1"/>
    </reaction>
</comment>
<evidence type="ECO:0000256" key="1">
    <source>
        <dbReference type="ARBA" id="ARBA00001946"/>
    </source>
</evidence>
<evidence type="ECO:0000256" key="22">
    <source>
        <dbReference type="PIRSR" id="PIRSR038147-1"/>
    </source>
</evidence>
<evidence type="ECO:0000313" key="27">
    <source>
        <dbReference type="EMBL" id="KAF7272181.1"/>
    </source>
</evidence>
<evidence type="ECO:0000256" key="11">
    <source>
        <dbReference type="ARBA" id="ARBA00022741"/>
    </source>
</evidence>
<evidence type="ECO:0000256" key="8">
    <source>
        <dbReference type="ARBA" id="ARBA00022527"/>
    </source>
</evidence>
<evidence type="ECO:0000256" key="12">
    <source>
        <dbReference type="ARBA" id="ARBA00022777"/>
    </source>
</evidence>
<evidence type="ECO:0000256" key="6">
    <source>
        <dbReference type="ARBA" id="ARBA00022490"/>
    </source>
</evidence>
<feature type="binding site" evidence="23">
    <location>
        <position position="189"/>
    </location>
    <ligand>
        <name>ATP</name>
        <dbReference type="ChEBI" id="CHEBI:30616"/>
    </ligand>
</feature>
<dbReference type="FunFam" id="3.30.200.20:FF:000148">
    <property type="entry name" value="Serine/threonine-protein kinase RIO1"/>
    <property type="match status" value="1"/>
</dbReference>
<dbReference type="Gene3D" id="3.30.200.20">
    <property type="entry name" value="Phosphorylase Kinase, domain 1"/>
    <property type="match status" value="1"/>
</dbReference>
<dbReference type="InterPro" id="IPR051272">
    <property type="entry name" value="RIO-type_Ser/Thr_kinase"/>
</dbReference>
<evidence type="ECO:0000256" key="2">
    <source>
        <dbReference type="ARBA" id="ARBA00004496"/>
    </source>
</evidence>
<evidence type="ECO:0000256" key="10">
    <source>
        <dbReference type="ARBA" id="ARBA00022723"/>
    </source>
</evidence>
<dbReference type="PROSITE" id="PS01245">
    <property type="entry name" value="RIO1"/>
    <property type="match status" value="1"/>
</dbReference>
<evidence type="ECO:0000256" key="13">
    <source>
        <dbReference type="ARBA" id="ARBA00022801"/>
    </source>
</evidence>
<protein>
    <recommendedName>
        <fullName evidence="5 21">Serine/threonine-protein kinase RIO1</fullName>
        <ecNumber evidence="4 21">2.7.11.1</ecNumber>
    </recommendedName>
</protein>
<accession>A0A834I420</accession>
<dbReference type="GO" id="GO:0042254">
    <property type="term" value="P:ribosome biogenesis"/>
    <property type="evidence" value="ECO:0007669"/>
    <property type="project" value="UniProtKB-KW"/>
</dbReference>
<dbReference type="InterPro" id="IPR011009">
    <property type="entry name" value="Kinase-like_dom_sf"/>
</dbReference>
<reference evidence="27" key="1">
    <citation type="submission" date="2020-08" db="EMBL/GenBank/DDBJ databases">
        <title>Genome sequencing and assembly of the red palm weevil Rhynchophorus ferrugineus.</title>
        <authorList>
            <person name="Dias G.B."/>
            <person name="Bergman C.M."/>
            <person name="Manee M."/>
        </authorList>
    </citation>
    <scope>NUCLEOTIDE SEQUENCE</scope>
    <source>
        <strain evidence="27">AA-2017</strain>
        <tissue evidence="27">Whole larva</tissue>
    </source>
</reference>
<sequence length="515" mass="59967">MSVLPLTEDELFADVENEEELLKQSLKSLNISSTFNSKCFEETYDDTCDYSEEEDYYDYYDDGDNYSNKQHNNQQQVSNKINKYQPSENLFKKYTNKINLERYEVSNLSSEVMSHKITNEKKLESDRKRIKDKHDRATVEQVMDPRTRMIIFKLLNQGVISEIGGCISTGKEANVYYASSSGDRDYAIKIYKTSILVFKDRDKYINGEFRFRHGYCKNNPRKMVKTWAEKEMRNLIRMYSNGVNVPEPVLLKSHVLLMTFLGKKGWPAPKLKDVELNQSKARRLYRDTVILMWKIYNKCKLVHADLSEFNMLYHNGEIYIIDVSQSVEHDHPHALEFLRKDCTNITDYFKKKGVATMGIKDLFDFITDSSINDDNMEDCLTRLSEKAGKTEVSLSEQVDEEVFKQAYIPKRLTEVIDFERDINEVKKGTSSDLILQDDQLEESGNSEDDSNVSGSEEDGDDDDEETVKMKEGRSKDETLEEKRARKKAVKLAQAEKRKTKIKKHLKKKKTKATKK</sequence>
<keyword evidence="13" id="KW-0378">Hydrolase</keyword>
<dbReference type="GO" id="GO:0005524">
    <property type="term" value="F:ATP binding"/>
    <property type="evidence" value="ECO:0007669"/>
    <property type="project" value="UniProtKB-KW"/>
</dbReference>
<gene>
    <name evidence="27" type="ORF">GWI33_015012</name>
</gene>
<comment type="subunit">
    <text evidence="20">Associates with the precursor of the 40S ribosome subunit. Interacts (via its N-terminus) with PRMT5 (via its N-terminus). Interacts with WDR77. Found in a PRMT5 complex composed of PRMT5, WDR77 and RIOK1. Interacts (via its C-terminus) with NCL; this interaction targets NCL for PRTM5 methylation.</text>
</comment>
<dbReference type="EMBL" id="JAACXV010013822">
    <property type="protein sequence ID" value="KAF7272181.1"/>
    <property type="molecule type" value="Genomic_DNA"/>
</dbReference>
<keyword evidence="7" id="KW-0690">Ribosome biogenesis</keyword>
<comment type="catalytic activity">
    <reaction evidence="18">
        <text>ATP + H2O = ADP + phosphate + H(+)</text>
        <dbReference type="Rhea" id="RHEA:13065"/>
        <dbReference type="ChEBI" id="CHEBI:15377"/>
        <dbReference type="ChEBI" id="CHEBI:15378"/>
        <dbReference type="ChEBI" id="CHEBI:30616"/>
        <dbReference type="ChEBI" id="CHEBI:43474"/>
        <dbReference type="ChEBI" id="CHEBI:456216"/>
    </reaction>
</comment>
<keyword evidence="28" id="KW-1185">Reference proteome</keyword>
<proteinExistence type="inferred from homology"/>
<feature type="domain" description="RIO kinase" evidence="26">
    <location>
        <begin position="132"/>
        <end position="368"/>
    </location>
</feature>
<keyword evidence="8 21" id="KW-0723">Serine/threonine-protein kinase</keyword>
<dbReference type="PIRSF" id="PIRSF038147">
    <property type="entry name" value="Ser/Thr_PK_RIO1"/>
    <property type="match status" value="1"/>
</dbReference>
<dbReference type="EC" id="2.7.11.1" evidence="4 21"/>
<comment type="function">
    <text evidence="19">Involved in the final steps of cytoplasmic maturation of the 40S ribosomal subunit. Involved in processing of 18S-E pre-rRNA to the mature 18S rRNA. Required for the recycling of NOB1 and PNO1 from the late 40S precursor. The association with the very late 40S subunit intermediate may involve a translation-like checkpoint point cycle preceeding the binding to the 60S ribosomal subunit. Despite the protein kinase domain is proposed to act predominantly as an ATPase. The catalytic activity regulates its dynamic association with the 40S subunit. In addition to its role in ribosomal biogenesis acts as an adapter protein by recruiting NCL/nucleolin the to PRMT5 complex for its symmetrical methylation.</text>
</comment>
<keyword evidence="15" id="KW-0460">Magnesium</keyword>
<evidence type="ECO:0000256" key="3">
    <source>
        <dbReference type="ARBA" id="ARBA00009196"/>
    </source>
</evidence>
<comment type="similarity">
    <text evidence="3 21">Belongs to the protein kinase superfamily. RIO-type Ser/Thr kinase family.</text>
</comment>
<evidence type="ECO:0000256" key="21">
    <source>
        <dbReference type="PIRNR" id="PIRNR038147"/>
    </source>
</evidence>
<dbReference type="GO" id="GO:0004674">
    <property type="term" value="F:protein serine/threonine kinase activity"/>
    <property type="evidence" value="ECO:0007669"/>
    <property type="project" value="UniProtKB-KW"/>
</dbReference>
<feature type="compositionally biased region" description="Basic and acidic residues" evidence="25">
    <location>
        <begin position="466"/>
        <end position="483"/>
    </location>
</feature>
<evidence type="ECO:0000256" key="23">
    <source>
        <dbReference type="PIRSR" id="PIRSR038147-2"/>
    </source>
</evidence>
<feature type="active site" description="Proton acceptor" evidence="22">
    <location>
        <position position="305"/>
    </location>
</feature>
<feature type="binding site" evidence="24">
    <location>
        <position position="310"/>
    </location>
    <ligand>
        <name>Mg(2+)</name>
        <dbReference type="ChEBI" id="CHEBI:18420"/>
    </ligand>
</feature>
<evidence type="ECO:0000256" key="16">
    <source>
        <dbReference type="ARBA" id="ARBA00047899"/>
    </source>
</evidence>
<dbReference type="SMART" id="SM00090">
    <property type="entry name" value="RIO"/>
    <property type="match status" value="1"/>
</dbReference>
<dbReference type="InterPro" id="IPR017407">
    <property type="entry name" value="Ser/Thr_kinase_Rio1"/>
</dbReference>
<dbReference type="GO" id="GO:0046872">
    <property type="term" value="F:metal ion binding"/>
    <property type="evidence" value="ECO:0007669"/>
    <property type="project" value="UniProtKB-KW"/>
</dbReference>
<keyword evidence="11 21" id="KW-0547">Nucleotide-binding</keyword>
<feature type="region of interest" description="Disordered" evidence="25">
    <location>
        <begin position="429"/>
        <end position="515"/>
    </location>
</feature>
<comment type="cofactor">
    <cofactor evidence="1 24">
        <name>Mg(2+)</name>
        <dbReference type="ChEBI" id="CHEBI:18420"/>
    </cofactor>
</comment>
<dbReference type="Pfam" id="PF01163">
    <property type="entry name" value="RIO1"/>
    <property type="match status" value="1"/>
</dbReference>